<proteinExistence type="predicted"/>
<organism evidence="1 2">
    <name type="scientific">Acinetobacter albensis</name>
    <dbReference type="NCBI Taxonomy" id="1673609"/>
    <lineage>
        <taxon>Bacteria</taxon>
        <taxon>Pseudomonadati</taxon>
        <taxon>Pseudomonadota</taxon>
        <taxon>Gammaproteobacteria</taxon>
        <taxon>Moraxellales</taxon>
        <taxon>Moraxellaceae</taxon>
        <taxon>Acinetobacter</taxon>
    </lineage>
</organism>
<protein>
    <recommendedName>
        <fullName evidence="3">Apea-like HEPN domain-containing protein</fullName>
    </recommendedName>
</protein>
<evidence type="ECO:0008006" key="3">
    <source>
        <dbReference type="Google" id="ProtNLM"/>
    </source>
</evidence>
<keyword evidence="2" id="KW-1185">Reference proteome</keyword>
<dbReference type="Proteomes" id="UP001632339">
    <property type="component" value="Unassembled WGS sequence"/>
</dbReference>
<evidence type="ECO:0000313" key="1">
    <source>
        <dbReference type="EMBL" id="MFN0297242.1"/>
    </source>
</evidence>
<name>A0ABW9JSD7_9GAMM</name>
<evidence type="ECO:0000313" key="2">
    <source>
        <dbReference type="Proteomes" id="UP001632339"/>
    </source>
</evidence>
<reference evidence="1 2" key="1">
    <citation type="submission" date="2024-12" db="EMBL/GenBank/DDBJ databases">
        <title>C001-4G Acinetobacter sp. assembled genome.</title>
        <authorList>
            <person name="D'Arcy K."/>
            <person name="Kingdon A.D.H."/>
            <person name="Breen A."/>
            <person name="Mckeown C."/>
            <person name="Allman E."/>
            <person name="Sharma P."/>
            <person name="Mcleman A."/>
            <person name="Roberts A.P."/>
        </authorList>
    </citation>
    <scope>NUCLEOTIDE SEQUENCE [LARGE SCALE GENOMIC DNA]</scope>
    <source>
        <strain evidence="1 2">C1-4G</strain>
    </source>
</reference>
<dbReference type="EMBL" id="JBJXCW010000005">
    <property type="protein sequence ID" value="MFN0297242.1"/>
    <property type="molecule type" value="Genomic_DNA"/>
</dbReference>
<accession>A0ABW9JSD7</accession>
<dbReference type="RefSeq" id="WP_409140001.1">
    <property type="nucleotide sequence ID" value="NZ_JBJXCW010000005.1"/>
</dbReference>
<comment type="caution">
    <text evidence="1">The sequence shown here is derived from an EMBL/GenBank/DDBJ whole genome shotgun (WGS) entry which is preliminary data.</text>
</comment>
<gene>
    <name evidence="1" type="ORF">ACKVE0_06845</name>
</gene>
<sequence length="326" mass="38098">MEILEVFLINLFMLGENASNHNNQRIRDTTIIECEGFKFTFKQLNIHLKQSDFINQSLITTKITIENIRSDQVEQLLNIIDDFCSLLSFAQQSPVLRYSHKIGSLEYSTNCSGIVVNPLRSIIENAGKEIRNFIEQAYPTFKKLKSTRQLIVVFGYLCEANRSSLAQEISLISHYVAIENLKQTFALDNQYEYTGQYFSHKQFPPLDIAPLDLENYWPPKGKIKKYIHKKYGKISSTEMTFRMFEAMHFKRDEIKLFLTKRHKIIHEGLLLPFADPNYAQTALENFYDVSDLLRQYLLTLLKYKNQYYRSRDRLGPSVCLNLISNS</sequence>